<dbReference type="Proteomes" id="UP000006062">
    <property type="component" value="Chromosome"/>
</dbReference>
<dbReference type="EMBL" id="CP003154">
    <property type="protein sequence ID" value="AFL73278.1"/>
    <property type="molecule type" value="Genomic_DNA"/>
</dbReference>
<accession>I3Y8G0</accession>
<proteinExistence type="predicted"/>
<name>I3Y8G0_THIV6</name>
<protein>
    <submittedName>
        <fullName evidence="1">Uncharacterized protein</fullName>
    </submittedName>
</protein>
<organism evidence="1 2">
    <name type="scientific">Thiocystis violascens (strain ATCC 17096 / DSM 198 / 6111)</name>
    <name type="common">Chromatium violascens</name>
    <dbReference type="NCBI Taxonomy" id="765911"/>
    <lineage>
        <taxon>Bacteria</taxon>
        <taxon>Pseudomonadati</taxon>
        <taxon>Pseudomonadota</taxon>
        <taxon>Gammaproteobacteria</taxon>
        <taxon>Chromatiales</taxon>
        <taxon>Chromatiaceae</taxon>
        <taxon>Thiocystis</taxon>
    </lineage>
</organism>
<dbReference type="OrthoDB" id="5772752at2"/>
<evidence type="ECO:0000313" key="1">
    <source>
        <dbReference type="EMBL" id="AFL73278.1"/>
    </source>
</evidence>
<dbReference type="HOGENOM" id="CLU_2862568_0_0_6"/>
<sequence length="66" mass="7680">MSTKQSLAIWELCRQGFPLSADDAAKCWKNGQRFDLREKFTVELGRSLEDLIDQCNWEIEKKTETA</sequence>
<gene>
    <name evidence="1" type="ordered locus">Thivi_1256</name>
</gene>
<reference evidence="1 2" key="1">
    <citation type="submission" date="2012-06" db="EMBL/GenBank/DDBJ databases">
        <title>Complete sequence of Thiocystis violascens DSM 198.</title>
        <authorList>
            <consortium name="US DOE Joint Genome Institute"/>
            <person name="Lucas S."/>
            <person name="Han J."/>
            <person name="Lapidus A."/>
            <person name="Cheng J.-F."/>
            <person name="Goodwin L."/>
            <person name="Pitluck S."/>
            <person name="Peters L."/>
            <person name="Ovchinnikova G."/>
            <person name="Teshima H."/>
            <person name="Detter J.C."/>
            <person name="Han C."/>
            <person name="Tapia R."/>
            <person name="Land M."/>
            <person name="Hauser L."/>
            <person name="Kyrpides N."/>
            <person name="Ivanova N."/>
            <person name="Pagani I."/>
            <person name="Vogl K."/>
            <person name="Liu Z."/>
            <person name="Frigaard N.-U."/>
            <person name="Bryant D."/>
            <person name="Woyke T."/>
        </authorList>
    </citation>
    <scope>NUCLEOTIDE SEQUENCE [LARGE SCALE GENOMIC DNA]</scope>
    <source>
        <strain evidence="2">ATCC 17096 / DSM 198 / 6111</strain>
    </source>
</reference>
<dbReference type="eggNOG" id="ENOG5033JSY">
    <property type="taxonomic scope" value="Bacteria"/>
</dbReference>
<dbReference type="AlphaFoldDB" id="I3Y8G0"/>
<dbReference type="KEGG" id="tvi:Thivi_1256"/>
<evidence type="ECO:0000313" key="2">
    <source>
        <dbReference type="Proteomes" id="UP000006062"/>
    </source>
</evidence>
<keyword evidence="2" id="KW-1185">Reference proteome</keyword>
<dbReference type="RefSeq" id="WP_014777761.1">
    <property type="nucleotide sequence ID" value="NC_018012.1"/>
</dbReference>